<name>A0A250JZH3_9BACT</name>
<evidence type="ECO:0000313" key="2">
    <source>
        <dbReference type="EMBL" id="ATB49235.1"/>
    </source>
</evidence>
<keyword evidence="3" id="KW-1185">Reference proteome</keyword>
<reference evidence="2 3" key="1">
    <citation type="submission" date="2017-06" db="EMBL/GenBank/DDBJ databases">
        <title>Sequencing and comparative analysis of myxobacterial genomes.</title>
        <authorList>
            <person name="Rupp O."/>
            <person name="Goesmann A."/>
            <person name="Sogaard-Andersen L."/>
        </authorList>
    </citation>
    <scope>NUCLEOTIDE SEQUENCE [LARGE SCALE GENOMIC DNA]</scope>
    <source>
        <strain evidence="2 3">DSM 14697</strain>
    </source>
</reference>
<protein>
    <submittedName>
        <fullName evidence="2">Uncharacterized protein</fullName>
    </submittedName>
</protein>
<accession>A0A250JZH3</accession>
<dbReference type="EMBL" id="CP022203">
    <property type="protein sequence ID" value="ATB49235.1"/>
    <property type="molecule type" value="Genomic_DNA"/>
</dbReference>
<dbReference type="AlphaFoldDB" id="A0A250JZH3"/>
<dbReference type="Proteomes" id="UP000217343">
    <property type="component" value="Chromosome"/>
</dbReference>
<gene>
    <name evidence="2" type="ORF">MYMAC_004876</name>
</gene>
<organism evidence="2 3">
    <name type="scientific">Corallococcus macrosporus DSM 14697</name>
    <dbReference type="NCBI Taxonomy" id="1189310"/>
    <lineage>
        <taxon>Bacteria</taxon>
        <taxon>Pseudomonadati</taxon>
        <taxon>Myxococcota</taxon>
        <taxon>Myxococcia</taxon>
        <taxon>Myxococcales</taxon>
        <taxon>Cystobacterineae</taxon>
        <taxon>Myxococcaceae</taxon>
        <taxon>Corallococcus</taxon>
    </lineage>
</organism>
<dbReference type="KEGG" id="mmas:MYMAC_004876"/>
<sequence>MKSRGPAVLVHARVIGSIGDVSPASLLAAVKQAAPNGARVQSSGTRDVSEED</sequence>
<feature type="region of interest" description="Disordered" evidence="1">
    <location>
        <begin position="32"/>
        <end position="52"/>
    </location>
</feature>
<evidence type="ECO:0000313" key="3">
    <source>
        <dbReference type="Proteomes" id="UP000217343"/>
    </source>
</evidence>
<proteinExistence type="predicted"/>
<dbReference type="RefSeq" id="WP_157757543.1">
    <property type="nucleotide sequence ID" value="NZ_CP022203.1"/>
</dbReference>
<evidence type="ECO:0000256" key="1">
    <source>
        <dbReference type="SAM" id="MobiDB-lite"/>
    </source>
</evidence>